<keyword evidence="1" id="KW-0812">Transmembrane</keyword>
<evidence type="ECO:0000256" key="1">
    <source>
        <dbReference type="SAM" id="Phobius"/>
    </source>
</evidence>
<evidence type="ECO:0000313" key="3">
    <source>
        <dbReference type="Proteomes" id="UP000262882"/>
    </source>
</evidence>
<feature type="transmembrane region" description="Helical" evidence="1">
    <location>
        <begin position="209"/>
        <end position="228"/>
    </location>
</feature>
<dbReference type="AlphaFoldDB" id="A0A372G973"/>
<sequence length="275" mass="30673">MESASVLIGLWVAVLLPDSLPQVRRSFLFRVVFAGLYSVWVLAPSLAWWKVVALTLLAMFWCCALRVWEKIVDGNSQNAAPDRLFGIRIYLVRMVTRTRRELGFAVSWMRRQGSSPHRRSVASALILAALTLLLLEISIDFELTPGSVLSKINNRSLIIVLSGFLAATFVSHEIVARIYARFDTGAPRTRSEILAFSETYAYIGWFERALVFAFVAGGQAAAAALVIAAKSLARHPEIEKERKFGERFIIGTFLSVLFGVLWAVIVRVALDLKPM</sequence>
<feature type="transmembrane region" description="Helical" evidence="1">
    <location>
        <begin position="248"/>
        <end position="270"/>
    </location>
</feature>
<dbReference type="EMBL" id="QVNQ01000012">
    <property type="protein sequence ID" value="RFS81692.1"/>
    <property type="molecule type" value="Genomic_DNA"/>
</dbReference>
<dbReference type="Proteomes" id="UP000262882">
    <property type="component" value="Unassembled WGS sequence"/>
</dbReference>
<feature type="transmembrane region" description="Helical" evidence="1">
    <location>
        <begin position="157"/>
        <end position="180"/>
    </location>
</feature>
<organism evidence="2 3">
    <name type="scientific">Actinomadura spongiicola</name>
    <dbReference type="NCBI Taxonomy" id="2303421"/>
    <lineage>
        <taxon>Bacteria</taxon>
        <taxon>Bacillati</taxon>
        <taxon>Actinomycetota</taxon>
        <taxon>Actinomycetes</taxon>
        <taxon>Streptosporangiales</taxon>
        <taxon>Thermomonosporaceae</taxon>
        <taxon>Actinomadura</taxon>
    </lineage>
</organism>
<keyword evidence="3" id="KW-1185">Reference proteome</keyword>
<feature type="transmembrane region" description="Helical" evidence="1">
    <location>
        <begin position="120"/>
        <end position="137"/>
    </location>
</feature>
<keyword evidence="1" id="KW-1133">Transmembrane helix</keyword>
<protein>
    <submittedName>
        <fullName evidence="2">Uncharacterized protein</fullName>
    </submittedName>
</protein>
<reference evidence="2 3" key="1">
    <citation type="submission" date="2018-08" db="EMBL/GenBank/DDBJ databases">
        <title>Actinomadura spongicola sp. nov., isolated from marine sponge Leucetta chagosensis.</title>
        <authorList>
            <person name="Li L."/>
            <person name="Lin H.W."/>
        </authorList>
    </citation>
    <scope>NUCLEOTIDE SEQUENCE [LARGE SCALE GENOMIC DNA]</scope>
    <source>
        <strain evidence="2 3">LHW52907</strain>
    </source>
</reference>
<name>A0A372G973_9ACTN</name>
<gene>
    <name evidence="2" type="ORF">D0T12_30890</name>
</gene>
<keyword evidence="1" id="KW-0472">Membrane</keyword>
<evidence type="ECO:0000313" key="2">
    <source>
        <dbReference type="EMBL" id="RFS81692.1"/>
    </source>
</evidence>
<comment type="caution">
    <text evidence="2">The sequence shown here is derived from an EMBL/GenBank/DDBJ whole genome shotgun (WGS) entry which is preliminary data.</text>
</comment>
<accession>A0A372G973</accession>
<proteinExistence type="predicted"/>